<feature type="transmembrane region" description="Helical" evidence="8">
    <location>
        <begin position="94"/>
        <end position="119"/>
    </location>
</feature>
<dbReference type="InterPro" id="IPR018584">
    <property type="entry name" value="GT87"/>
</dbReference>
<keyword evidence="4 8" id="KW-0812">Transmembrane</keyword>
<organism evidence="9 10">
    <name type="scientific">Nocardioides baekrokdamisoli</name>
    <dbReference type="NCBI Taxonomy" id="1804624"/>
    <lineage>
        <taxon>Bacteria</taxon>
        <taxon>Bacillati</taxon>
        <taxon>Actinomycetota</taxon>
        <taxon>Actinomycetes</taxon>
        <taxon>Propionibacteriales</taxon>
        <taxon>Nocardioidaceae</taxon>
        <taxon>Nocardioides</taxon>
    </lineage>
</organism>
<evidence type="ECO:0000256" key="1">
    <source>
        <dbReference type="ARBA" id="ARBA00004651"/>
    </source>
</evidence>
<protein>
    <recommendedName>
        <fullName evidence="11">DUF2029 domain-containing protein</fullName>
    </recommendedName>
</protein>
<gene>
    <name evidence="9" type="ORF">Back2_25910</name>
</gene>
<evidence type="ECO:0008006" key="11">
    <source>
        <dbReference type="Google" id="ProtNLM"/>
    </source>
</evidence>
<feature type="transmembrane region" description="Helical" evidence="8">
    <location>
        <begin position="221"/>
        <end position="244"/>
    </location>
</feature>
<keyword evidence="6 8" id="KW-0472">Membrane</keyword>
<reference evidence="9 10" key="1">
    <citation type="submission" date="2018-11" db="EMBL/GenBank/DDBJ databases">
        <title>Complete genome sequence of Nocardioides baekrokdamisoli strain KCTC 39748.</title>
        <authorList>
            <person name="Kang S.W."/>
            <person name="Lee K.C."/>
            <person name="Kim K.K."/>
            <person name="Kim J.S."/>
            <person name="Kim D.S."/>
            <person name="Ko S.H."/>
            <person name="Yang S.H."/>
            <person name="Shin Y.K."/>
            <person name="Lee J.S."/>
        </authorList>
    </citation>
    <scope>NUCLEOTIDE SEQUENCE [LARGE SCALE GENOMIC DNA]</scope>
    <source>
        <strain evidence="9 10">KCTC 39748</strain>
    </source>
</reference>
<evidence type="ECO:0000256" key="4">
    <source>
        <dbReference type="ARBA" id="ARBA00022692"/>
    </source>
</evidence>
<evidence type="ECO:0000313" key="9">
    <source>
        <dbReference type="EMBL" id="BBH18304.1"/>
    </source>
</evidence>
<keyword evidence="5 8" id="KW-1133">Transmembrane helix</keyword>
<keyword evidence="3" id="KW-0808">Transferase</keyword>
<feature type="transmembrane region" description="Helical" evidence="8">
    <location>
        <begin position="191"/>
        <end position="214"/>
    </location>
</feature>
<evidence type="ECO:0000256" key="8">
    <source>
        <dbReference type="SAM" id="Phobius"/>
    </source>
</evidence>
<sequence>MPRIAAAAGVGYAVLASVYAGFGWDAHAYWSAWHGPMYSAAPGQPGAFLYSPVFAEFLWPLAQLPFWLFSLVFSVASAVSIWWLLKPVQGELRWLLLLAAAPEIASGNVFAELGVVAALGVRFPALWAVAALTKPSVCLGPVWSALRRDWRPVAIAVCATALVAGVSYLAAPGQWHAWLGFLRRNGSAASGAVGSPLVPGVLFRLPISLALLWWGRRRPDVVPVAMMLATPVFGISAAVMLFAIPRLRLVGSRTAPAR</sequence>
<comment type="similarity">
    <text evidence="7">Belongs to the glycosyltransferase 87 family.</text>
</comment>
<feature type="transmembrane region" description="Helical" evidence="8">
    <location>
        <begin position="153"/>
        <end position="171"/>
    </location>
</feature>
<keyword evidence="10" id="KW-1185">Reference proteome</keyword>
<dbReference type="Pfam" id="PF09594">
    <property type="entry name" value="GT87"/>
    <property type="match status" value="1"/>
</dbReference>
<dbReference type="EMBL" id="AP019307">
    <property type="protein sequence ID" value="BBH18304.1"/>
    <property type="molecule type" value="Genomic_DNA"/>
</dbReference>
<evidence type="ECO:0000256" key="3">
    <source>
        <dbReference type="ARBA" id="ARBA00022679"/>
    </source>
</evidence>
<name>A0A3G9J4F7_9ACTN</name>
<evidence type="ECO:0000256" key="5">
    <source>
        <dbReference type="ARBA" id="ARBA00022989"/>
    </source>
</evidence>
<keyword evidence="2" id="KW-1003">Cell membrane</keyword>
<evidence type="ECO:0000256" key="2">
    <source>
        <dbReference type="ARBA" id="ARBA00022475"/>
    </source>
</evidence>
<evidence type="ECO:0000313" key="10">
    <source>
        <dbReference type="Proteomes" id="UP000271573"/>
    </source>
</evidence>
<dbReference type="AlphaFoldDB" id="A0A3G9J4F7"/>
<accession>A0A3G9J4F7</accession>
<evidence type="ECO:0000256" key="7">
    <source>
        <dbReference type="ARBA" id="ARBA00024033"/>
    </source>
</evidence>
<dbReference type="GO" id="GO:0016758">
    <property type="term" value="F:hexosyltransferase activity"/>
    <property type="evidence" value="ECO:0007669"/>
    <property type="project" value="InterPro"/>
</dbReference>
<feature type="transmembrane region" description="Helical" evidence="8">
    <location>
        <begin position="66"/>
        <end position="85"/>
    </location>
</feature>
<proteinExistence type="inferred from homology"/>
<dbReference type="GO" id="GO:0005886">
    <property type="term" value="C:plasma membrane"/>
    <property type="evidence" value="ECO:0007669"/>
    <property type="project" value="UniProtKB-SubCell"/>
</dbReference>
<dbReference type="KEGG" id="nbe:Back2_25910"/>
<comment type="subcellular location">
    <subcellularLocation>
        <location evidence="1">Cell membrane</location>
        <topology evidence="1">Multi-pass membrane protein</topology>
    </subcellularLocation>
</comment>
<evidence type="ECO:0000256" key="6">
    <source>
        <dbReference type="ARBA" id="ARBA00023136"/>
    </source>
</evidence>
<dbReference type="Proteomes" id="UP000271573">
    <property type="component" value="Chromosome"/>
</dbReference>
<feature type="transmembrane region" description="Helical" evidence="8">
    <location>
        <begin position="125"/>
        <end position="146"/>
    </location>
</feature>